<dbReference type="EMBL" id="JBITYG010000004">
    <property type="protein sequence ID" value="MFI9102303.1"/>
    <property type="molecule type" value="Genomic_DNA"/>
</dbReference>
<organism evidence="1 2">
    <name type="scientific">Streptomyces fildesensis</name>
    <dbReference type="NCBI Taxonomy" id="375757"/>
    <lineage>
        <taxon>Bacteria</taxon>
        <taxon>Bacillati</taxon>
        <taxon>Actinomycetota</taxon>
        <taxon>Actinomycetes</taxon>
        <taxon>Kitasatosporales</taxon>
        <taxon>Streptomycetaceae</taxon>
        <taxon>Streptomyces</taxon>
    </lineage>
</organism>
<evidence type="ECO:0000313" key="2">
    <source>
        <dbReference type="Proteomes" id="UP001614394"/>
    </source>
</evidence>
<name>A0ABW8C880_9ACTN</name>
<protein>
    <submittedName>
        <fullName evidence="1">Uncharacterized protein</fullName>
    </submittedName>
</protein>
<reference evidence="1 2" key="1">
    <citation type="submission" date="2024-10" db="EMBL/GenBank/DDBJ databases">
        <title>The Natural Products Discovery Center: Release of the First 8490 Sequenced Strains for Exploring Actinobacteria Biosynthetic Diversity.</title>
        <authorList>
            <person name="Kalkreuter E."/>
            <person name="Kautsar S.A."/>
            <person name="Yang D."/>
            <person name="Bader C.D."/>
            <person name="Teijaro C.N."/>
            <person name="Fluegel L."/>
            <person name="Davis C.M."/>
            <person name="Simpson J.R."/>
            <person name="Lauterbach L."/>
            <person name="Steele A.D."/>
            <person name="Gui C."/>
            <person name="Meng S."/>
            <person name="Li G."/>
            <person name="Viehrig K."/>
            <person name="Ye F."/>
            <person name="Su P."/>
            <person name="Kiefer A.F."/>
            <person name="Nichols A."/>
            <person name="Cepeda A.J."/>
            <person name="Yan W."/>
            <person name="Fan B."/>
            <person name="Jiang Y."/>
            <person name="Adhikari A."/>
            <person name="Zheng C.-J."/>
            <person name="Schuster L."/>
            <person name="Cowan T.M."/>
            <person name="Smanski M.J."/>
            <person name="Chevrette M.G."/>
            <person name="De Carvalho L.P.S."/>
            <person name="Shen B."/>
        </authorList>
    </citation>
    <scope>NUCLEOTIDE SEQUENCE [LARGE SCALE GENOMIC DNA]</scope>
    <source>
        <strain evidence="1 2">NPDC053399</strain>
    </source>
</reference>
<sequence>MSVNIHLSLHINDLSSSEEADAVETALRTVLRDHSIEKEVMVGVFLSPHWVKVTSEDGPLSVRGFGQWSVAFERDVTEAVRAVAPSADIDLEWDYPDYD</sequence>
<accession>A0ABW8C880</accession>
<dbReference type="Proteomes" id="UP001614394">
    <property type="component" value="Unassembled WGS sequence"/>
</dbReference>
<proteinExistence type="predicted"/>
<evidence type="ECO:0000313" key="1">
    <source>
        <dbReference type="EMBL" id="MFI9102303.1"/>
    </source>
</evidence>
<dbReference type="RefSeq" id="WP_399649759.1">
    <property type="nucleotide sequence ID" value="NZ_JBITYG010000004.1"/>
</dbReference>
<gene>
    <name evidence="1" type="ORF">ACIGXA_17435</name>
</gene>
<comment type="caution">
    <text evidence="1">The sequence shown here is derived from an EMBL/GenBank/DDBJ whole genome shotgun (WGS) entry which is preliminary data.</text>
</comment>
<keyword evidence="2" id="KW-1185">Reference proteome</keyword>